<dbReference type="Proteomes" id="UP000190744">
    <property type="component" value="Unassembled WGS sequence"/>
</dbReference>
<comment type="caution">
    <text evidence="1">The sequence shown here is derived from an EMBL/GenBank/DDBJ whole genome shotgun (WGS) entry which is preliminary data.</text>
</comment>
<reference evidence="2" key="1">
    <citation type="submission" date="2015-09" db="EMBL/GenBank/DDBJ databases">
        <authorList>
            <person name="Fill T.P."/>
            <person name="Baretta J.F."/>
            <person name="de Almeida L.G."/>
            <person name="Rocha M."/>
            <person name="de Souza D.H."/>
            <person name="Malavazi I."/>
            <person name="Cerdeira L.T."/>
            <person name="Hong H."/>
            <person name="Samborskyy M."/>
            <person name="de Vasconcelos A.T."/>
            <person name="Leadlay P."/>
            <person name="Rodrigues-Filho E."/>
        </authorList>
    </citation>
    <scope>NUCLEOTIDE SEQUENCE [LARGE SCALE GENOMIC DNA]</scope>
    <source>
        <strain evidence="2">LaBioMMi 136</strain>
    </source>
</reference>
<protein>
    <submittedName>
        <fullName evidence="1">Uncharacterized protein</fullName>
    </submittedName>
</protein>
<name>A0A1S9RF80_PENBI</name>
<accession>A0A1S9RF80</accession>
<evidence type="ECO:0000313" key="2">
    <source>
        <dbReference type="Proteomes" id="UP000190744"/>
    </source>
</evidence>
<dbReference type="AlphaFoldDB" id="A0A1S9RF80"/>
<sequence length="429" mass="47507">MHDSQNLSSWGDFDSGIYLRNGSAASQPHDFALSLQQSITLSAPPGHLLDANTSWNTIFSMQSIGKNLLEPGTHSGYQLPVSNALITRPLSSCSNEHVTNGIFFSNTYPCIEPHYSSEEDAVWNPTWRTWNASAGDDDAPVACLENSTLAGLHTTQKRLIHLNLELIEDIELLEWESTAQSSMNFFSDNTNSTIGKLDIPIFRMLNHSTRLLEIFDSERHRSGGDTGIYPATVPVEKCTQDITQSPKRFNTDETTETGIATVSLHDSGYLTAILSPQYATNISLSRNKLPVFLSMLTTYCHLIRLYHAIFTQLYQIFLIIPPPEDSRFVLLSTSQYSQIGMDGGLSIQVQRLIEVGFDMLEKLEQALGWQSEFSSEADLASSPQVSIGDKFSLAAIREQIVAHEGFLPGIPLKETMHCLSQLVKASAES</sequence>
<proteinExistence type="predicted"/>
<organism evidence="1 2">
    <name type="scientific">Penicillium brasilianum</name>
    <dbReference type="NCBI Taxonomy" id="104259"/>
    <lineage>
        <taxon>Eukaryota</taxon>
        <taxon>Fungi</taxon>
        <taxon>Dikarya</taxon>
        <taxon>Ascomycota</taxon>
        <taxon>Pezizomycotina</taxon>
        <taxon>Eurotiomycetes</taxon>
        <taxon>Eurotiomycetidae</taxon>
        <taxon>Eurotiales</taxon>
        <taxon>Aspergillaceae</taxon>
        <taxon>Penicillium</taxon>
    </lineage>
</organism>
<gene>
    <name evidence="1" type="ORF">PEBR_32609</name>
</gene>
<evidence type="ECO:0000313" key="1">
    <source>
        <dbReference type="EMBL" id="OOQ83950.1"/>
    </source>
</evidence>
<dbReference type="EMBL" id="LJBN01000188">
    <property type="protein sequence ID" value="OOQ83950.1"/>
    <property type="molecule type" value="Genomic_DNA"/>
</dbReference>